<organism evidence="2 3">
    <name type="scientific">Actinomadura physcomitrii</name>
    <dbReference type="NCBI Taxonomy" id="2650748"/>
    <lineage>
        <taxon>Bacteria</taxon>
        <taxon>Bacillati</taxon>
        <taxon>Actinomycetota</taxon>
        <taxon>Actinomycetes</taxon>
        <taxon>Streptosporangiales</taxon>
        <taxon>Thermomonosporaceae</taxon>
        <taxon>Actinomadura</taxon>
    </lineage>
</organism>
<keyword evidence="3" id="KW-1185">Reference proteome</keyword>
<dbReference type="Gene3D" id="2.60.120.260">
    <property type="entry name" value="Galactose-binding domain-like"/>
    <property type="match status" value="1"/>
</dbReference>
<evidence type="ECO:0000259" key="1">
    <source>
        <dbReference type="Pfam" id="PF03422"/>
    </source>
</evidence>
<dbReference type="InterPro" id="IPR008979">
    <property type="entry name" value="Galactose-bd-like_sf"/>
</dbReference>
<dbReference type="GO" id="GO:0030246">
    <property type="term" value="F:carbohydrate binding"/>
    <property type="evidence" value="ECO:0007669"/>
    <property type="project" value="InterPro"/>
</dbReference>
<protein>
    <submittedName>
        <fullName evidence="2">Carbohydrate-binding protein</fullName>
    </submittedName>
</protein>
<dbReference type="Proteomes" id="UP000462055">
    <property type="component" value="Unassembled WGS sequence"/>
</dbReference>
<sequence length="83" mass="9061">MSKRFDTHATLTVPSTGDRYAYKDVTAALHATGRHDLYLVFTGEARLSALTRPVTSTAPSRSGRDGAAARRSALWVRGCHERS</sequence>
<dbReference type="SUPFAM" id="SSF49785">
    <property type="entry name" value="Galactose-binding domain-like"/>
    <property type="match status" value="1"/>
</dbReference>
<gene>
    <name evidence="2" type="ORF">F8568_006155</name>
</gene>
<comment type="caution">
    <text evidence="2">The sequence shown here is derived from an EMBL/GenBank/DDBJ whole genome shotgun (WGS) entry which is preliminary data.</text>
</comment>
<dbReference type="InterPro" id="IPR005084">
    <property type="entry name" value="CBM6"/>
</dbReference>
<reference evidence="2" key="1">
    <citation type="submission" date="2019-12" db="EMBL/GenBank/DDBJ databases">
        <title>Actinomadura physcomitrii sp. nov., a novel actinomycete isolated from moss [Physcomitrium sphaericum (Ludw) Fuernr].</title>
        <authorList>
            <person name="Zhuang X."/>
        </authorList>
    </citation>
    <scope>NUCLEOTIDE SEQUENCE [LARGE SCALE GENOMIC DNA]</scope>
    <source>
        <strain evidence="2">LD22</strain>
    </source>
</reference>
<evidence type="ECO:0000313" key="2">
    <source>
        <dbReference type="EMBL" id="MVZ99965.1"/>
    </source>
</evidence>
<feature type="domain" description="CBM6" evidence="1">
    <location>
        <begin position="7"/>
        <end position="45"/>
    </location>
</feature>
<dbReference type="EMBL" id="WBMS02000004">
    <property type="protein sequence ID" value="MVZ99965.1"/>
    <property type="molecule type" value="Genomic_DNA"/>
</dbReference>
<name>A0A6I4MCV1_9ACTN</name>
<proteinExistence type="predicted"/>
<dbReference type="Pfam" id="PF03422">
    <property type="entry name" value="CBM_6"/>
    <property type="match status" value="1"/>
</dbReference>
<accession>A0A6I4MCV1</accession>
<evidence type="ECO:0000313" key="3">
    <source>
        <dbReference type="Proteomes" id="UP000462055"/>
    </source>
</evidence>
<dbReference type="AlphaFoldDB" id="A0A6I4MCV1"/>
<dbReference type="CDD" id="cd04084">
    <property type="entry name" value="CBM6_xylanase-like"/>
    <property type="match status" value="1"/>
</dbReference>
<dbReference type="RefSeq" id="WP_151592327.1">
    <property type="nucleotide sequence ID" value="NZ_WBMS02000004.1"/>
</dbReference>